<dbReference type="EMBL" id="KZ857430">
    <property type="protein sequence ID" value="RDX46135.1"/>
    <property type="molecule type" value="Genomic_DNA"/>
</dbReference>
<feature type="region of interest" description="Disordered" evidence="1">
    <location>
        <begin position="39"/>
        <end position="59"/>
    </location>
</feature>
<accession>A0A371D0V1</accession>
<feature type="compositionally biased region" description="Polar residues" evidence="1">
    <location>
        <begin position="99"/>
        <end position="109"/>
    </location>
</feature>
<proteinExistence type="predicted"/>
<feature type="region of interest" description="Disordered" evidence="1">
    <location>
        <begin position="92"/>
        <end position="131"/>
    </location>
</feature>
<organism evidence="2 3">
    <name type="scientific">Lentinus brumalis</name>
    <dbReference type="NCBI Taxonomy" id="2498619"/>
    <lineage>
        <taxon>Eukaryota</taxon>
        <taxon>Fungi</taxon>
        <taxon>Dikarya</taxon>
        <taxon>Basidiomycota</taxon>
        <taxon>Agaricomycotina</taxon>
        <taxon>Agaricomycetes</taxon>
        <taxon>Polyporales</taxon>
        <taxon>Polyporaceae</taxon>
        <taxon>Lentinus</taxon>
    </lineage>
</organism>
<evidence type="ECO:0000256" key="1">
    <source>
        <dbReference type="SAM" id="MobiDB-lite"/>
    </source>
</evidence>
<dbReference type="AlphaFoldDB" id="A0A371D0V1"/>
<reference evidence="2 3" key="1">
    <citation type="journal article" date="2018" name="Biotechnol. Biofuels">
        <title>Integrative visual omics of the white-rot fungus Polyporus brumalis exposes the biotechnological potential of its oxidative enzymes for delignifying raw plant biomass.</title>
        <authorList>
            <person name="Miyauchi S."/>
            <person name="Rancon A."/>
            <person name="Drula E."/>
            <person name="Hage H."/>
            <person name="Chaduli D."/>
            <person name="Favel A."/>
            <person name="Grisel S."/>
            <person name="Henrissat B."/>
            <person name="Herpoel-Gimbert I."/>
            <person name="Ruiz-Duenas F.J."/>
            <person name="Chevret D."/>
            <person name="Hainaut M."/>
            <person name="Lin J."/>
            <person name="Wang M."/>
            <person name="Pangilinan J."/>
            <person name="Lipzen A."/>
            <person name="Lesage-Meessen L."/>
            <person name="Navarro D."/>
            <person name="Riley R."/>
            <person name="Grigoriev I.V."/>
            <person name="Zhou S."/>
            <person name="Raouche S."/>
            <person name="Rosso M.N."/>
        </authorList>
    </citation>
    <scope>NUCLEOTIDE SEQUENCE [LARGE SCALE GENOMIC DNA]</scope>
    <source>
        <strain evidence="2 3">BRFM 1820</strain>
    </source>
</reference>
<sequence>MCSIPGIGSALRLRRCPARALLAFSAAWTSKKLSRSLMVERASRTQDAPAKPSHRPGRLSLCRPYLRRARSILGVGPELLAWNTLKPHLQPVSPVPALSQASSSATTKPNPAHRPRNSTHRRSLGYPRLRP</sequence>
<dbReference type="Proteomes" id="UP000256964">
    <property type="component" value="Unassembled WGS sequence"/>
</dbReference>
<keyword evidence="3" id="KW-1185">Reference proteome</keyword>
<gene>
    <name evidence="2" type="ORF">OH76DRAFT_900072</name>
</gene>
<evidence type="ECO:0000313" key="2">
    <source>
        <dbReference type="EMBL" id="RDX46135.1"/>
    </source>
</evidence>
<protein>
    <submittedName>
        <fullName evidence="2">Uncharacterized protein</fullName>
    </submittedName>
</protein>
<evidence type="ECO:0000313" key="3">
    <source>
        <dbReference type="Proteomes" id="UP000256964"/>
    </source>
</evidence>
<feature type="compositionally biased region" description="Basic residues" evidence="1">
    <location>
        <begin position="111"/>
        <end position="131"/>
    </location>
</feature>
<name>A0A371D0V1_9APHY</name>